<dbReference type="InterPro" id="IPR000587">
    <property type="entry name" value="Creatinase_N"/>
</dbReference>
<keyword evidence="1 3" id="KW-0479">Metal-binding</keyword>
<keyword evidence="2" id="KW-0378">Hydrolase</keyword>
<evidence type="ECO:0000256" key="3">
    <source>
        <dbReference type="RuleBase" id="RU000590"/>
    </source>
</evidence>
<dbReference type="InterPro" id="IPR050659">
    <property type="entry name" value="Peptidase_M24B"/>
</dbReference>
<dbReference type="Gene3D" id="3.90.230.10">
    <property type="entry name" value="Creatinase/methionine aminopeptidase superfamily"/>
    <property type="match status" value="1"/>
</dbReference>
<dbReference type="InterPro" id="IPR036005">
    <property type="entry name" value="Creatinase/aminopeptidase-like"/>
</dbReference>
<proteinExistence type="inferred from homology"/>
<evidence type="ECO:0000256" key="2">
    <source>
        <dbReference type="ARBA" id="ARBA00022801"/>
    </source>
</evidence>
<accession>A0A1H1XUV5</accession>
<dbReference type="SUPFAM" id="SSF55920">
    <property type="entry name" value="Creatinase/aminopeptidase"/>
    <property type="match status" value="1"/>
</dbReference>
<keyword evidence="7" id="KW-1185">Reference proteome</keyword>
<dbReference type="AlphaFoldDB" id="A0A1H1XUV5"/>
<organism evidence="6 7">
    <name type="scientific">Microlunatus soli</name>
    <dbReference type="NCBI Taxonomy" id="630515"/>
    <lineage>
        <taxon>Bacteria</taxon>
        <taxon>Bacillati</taxon>
        <taxon>Actinomycetota</taxon>
        <taxon>Actinomycetes</taxon>
        <taxon>Propionibacteriales</taxon>
        <taxon>Propionibacteriaceae</taxon>
        <taxon>Microlunatus</taxon>
    </lineage>
</organism>
<protein>
    <submittedName>
        <fullName evidence="6">Xaa-Pro aminopeptidase</fullName>
    </submittedName>
</protein>
<reference evidence="6 7" key="1">
    <citation type="submission" date="2016-10" db="EMBL/GenBank/DDBJ databases">
        <authorList>
            <person name="de Groot N.N."/>
        </authorList>
    </citation>
    <scope>NUCLEOTIDE SEQUENCE [LARGE SCALE GENOMIC DNA]</scope>
    <source>
        <strain evidence="6 7">DSM 21800</strain>
    </source>
</reference>
<evidence type="ECO:0000259" key="5">
    <source>
        <dbReference type="Pfam" id="PF01321"/>
    </source>
</evidence>
<dbReference type="InterPro" id="IPR000994">
    <property type="entry name" value="Pept_M24"/>
</dbReference>
<dbReference type="PANTHER" id="PTHR46112:SF3">
    <property type="entry name" value="AMINOPEPTIDASE YPDF"/>
    <property type="match status" value="1"/>
</dbReference>
<dbReference type="RefSeq" id="WP_091527394.1">
    <property type="nucleotide sequence ID" value="NZ_LT629772.1"/>
</dbReference>
<dbReference type="GO" id="GO:0046872">
    <property type="term" value="F:metal ion binding"/>
    <property type="evidence" value="ECO:0007669"/>
    <property type="project" value="UniProtKB-KW"/>
</dbReference>
<dbReference type="SUPFAM" id="SSF53092">
    <property type="entry name" value="Creatinase/prolidase N-terminal domain"/>
    <property type="match status" value="1"/>
</dbReference>
<dbReference type="OrthoDB" id="9806388at2"/>
<dbReference type="PANTHER" id="PTHR46112">
    <property type="entry name" value="AMINOPEPTIDASE"/>
    <property type="match status" value="1"/>
</dbReference>
<dbReference type="EMBL" id="LT629772">
    <property type="protein sequence ID" value="SDT12963.1"/>
    <property type="molecule type" value="Genomic_DNA"/>
</dbReference>
<feature type="domain" description="Creatinase N-terminal" evidence="5">
    <location>
        <begin position="14"/>
        <end position="62"/>
    </location>
</feature>
<dbReference type="Proteomes" id="UP000199103">
    <property type="component" value="Chromosome I"/>
</dbReference>
<keyword evidence="6" id="KW-0645">Protease</keyword>
<sequence>MSSAASTPAGLRRRIDQVRERARKGGLSAVMITPGPDLGYLTGLSTHSHERLTALVIPSDAVLPVAFVSPALEFADIGRDRFDALGIEVRIWRDEDDPFRLALRDLPPGPIAVSDLTPALHTFALRDAGAGDLVLAGPAVADLRMRKDSAELAELGAAGAAIDRVHARVADWLRPGRTEREVAADIAAAIVEEGHATAEFVIVGSGPNGANPHHSASDRVLARGDLVVVDIGGPMPSGYCSDSTRTYALGTPAPAVGQAYAVLQQAQQAAVEAVRPGISAESVDRVARDIITAAGFGENFIHRTGHGIGLEVHEHPYIVERNQTVLEPGMTFSIEPGIYVADTWGARIEDIVAVTASGVEALNKRPHELLVL</sequence>
<dbReference type="PROSITE" id="PS00491">
    <property type="entry name" value="PROLINE_PEPTIDASE"/>
    <property type="match status" value="1"/>
</dbReference>
<evidence type="ECO:0000313" key="6">
    <source>
        <dbReference type="EMBL" id="SDT12963.1"/>
    </source>
</evidence>
<name>A0A1H1XUV5_9ACTN</name>
<dbReference type="STRING" id="630515.SAMN04489812_4251"/>
<dbReference type="InterPro" id="IPR001131">
    <property type="entry name" value="Peptidase_M24B_aminopep-P_CS"/>
</dbReference>
<gene>
    <name evidence="6" type="ORF">SAMN04489812_4251</name>
</gene>
<dbReference type="InterPro" id="IPR029149">
    <property type="entry name" value="Creatin/AminoP/Spt16_N"/>
</dbReference>
<evidence type="ECO:0000313" key="7">
    <source>
        <dbReference type="Proteomes" id="UP000199103"/>
    </source>
</evidence>
<feature type="domain" description="Peptidase M24" evidence="4">
    <location>
        <begin position="156"/>
        <end position="356"/>
    </location>
</feature>
<comment type="similarity">
    <text evidence="3">Belongs to the peptidase M24B family.</text>
</comment>
<keyword evidence="6" id="KW-0031">Aminopeptidase</keyword>
<dbReference type="Pfam" id="PF01321">
    <property type="entry name" value="Creatinase_N"/>
    <property type="match status" value="1"/>
</dbReference>
<dbReference type="Pfam" id="PF00557">
    <property type="entry name" value="Peptidase_M24"/>
    <property type="match status" value="1"/>
</dbReference>
<dbReference type="Gene3D" id="3.40.350.10">
    <property type="entry name" value="Creatinase/prolidase N-terminal domain"/>
    <property type="match status" value="1"/>
</dbReference>
<evidence type="ECO:0000259" key="4">
    <source>
        <dbReference type="Pfam" id="PF00557"/>
    </source>
</evidence>
<evidence type="ECO:0000256" key="1">
    <source>
        <dbReference type="ARBA" id="ARBA00022723"/>
    </source>
</evidence>
<dbReference type="GO" id="GO:0004177">
    <property type="term" value="F:aminopeptidase activity"/>
    <property type="evidence" value="ECO:0007669"/>
    <property type="project" value="UniProtKB-KW"/>
</dbReference>